<organism evidence="1">
    <name type="scientific">Cucumis melo</name>
    <name type="common">Muskmelon</name>
    <dbReference type="NCBI Taxonomy" id="3656"/>
    <lineage>
        <taxon>Eukaryota</taxon>
        <taxon>Viridiplantae</taxon>
        <taxon>Streptophyta</taxon>
        <taxon>Embryophyta</taxon>
        <taxon>Tracheophyta</taxon>
        <taxon>Spermatophyta</taxon>
        <taxon>Magnoliopsida</taxon>
        <taxon>eudicotyledons</taxon>
        <taxon>Gunneridae</taxon>
        <taxon>Pentapetalae</taxon>
        <taxon>rosids</taxon>
        <taxon>fabids</taxon>
        <taxon>Cucurbitales</taxon>
        <taxon>Cucurbitaceae</taxon>
        <taxon>Benincaseae</taxon>
        <taxon>Cucumis</taxon>
    </lineage>
</organism>
<name>A0A9I9EH95_CUCME</name>
<dbReference type="AlphaFoldDB" id="A0A9I9EH95"/>
<dbReference type="EnsemblPlants" id="MELO3C033419.2.1">
    <property type="protein sequence ID" value="MELO3C033419.2.1"/>
    <property type="gene ID" value="MELO3C033419.2"/>
</dbReference>
<protein>
    <submittedName>
        <fullName evidence="1">Uncharacterized protein</fullName>
    </submittedName>
</protein>
<sequence length="81" mass="9126">MSFFFHVSTSILDGLCSFSSGVTELLEIVFSNSRRQKRMVMIANAPVIHEVEIKYKMNIVPLAIRTLMASLFGIVPNCFDI</sequence>
<reference evidence="1" key="1">
    <citation type="submission" date="2023-03" db="UniProtKB">
        <authorList>
            <consortium name="EnsemblPlants"/>
        </authorList>
    </citation>
    <scope>IDENTIFICATION</scope>
</reference>
<proteinExistence type="predicted"/>
<dbReference type="Gramene" id="MELO3C033419.2.1">
    <property type="protein sequence ID" value="MELO3C033419.2.1"/>
    <property type="gene ID" value="MELO3C033419.2"/>
</dbReference>
<accession>A0A9I9EH95</accession>
<evidence type="ECO:0000313" key="1">
    <source>
        <dbReference type="EnsemblPlants" id="MELO3C033419.2.1"/>
    </source>
</evidence>